<keyword evidence="4 7" id="KW-0732">Signal</keyword>
<comment type="subcellular location">
    <subcellularLocation>
        <location evidence="1">Secreted</location>
        <location evidence="1">Cell wall</location>
        <topology evidence="1">Peptidoglycan-anchor</topology>
    </subcellularLocation>
</comment>
<keyword evidence="6" id="KW-1133">Transmembrane helix</keyword>
<keyword evidence="6" id="KW-0472">Membrane</keyword>
<dbReference type="Proteomes" id="UP000427636">
    <property type="component" value="Chromosome"/>
</dbReference>
<dbReference type="PANTHER" id="PTHR42834">
    <property type="entry name" value="ENDONUCLEASE/EXONUCLEASE/PHOSPHATASE FAMILY PROTEIN (AFU_ORTHOLOGUE AFUA_3G09210)"/>
    <property type="match status" value="1"/>
</dbReference>
<sequence length="725" mass="78983">MQGVSIVKKYKLSIFLASAVLGGVGATYIAAETNHAAAAEVKTEVVAPANTNENSGTPNTGAANTQATAPKEVANIGEIQGESHQSPLVGRDVIVNNVVVTKIDKSGFYVQDKVSDNNPKTSDALYVASKDKVKSGDLLKVQGTVKEGYLEEYSVRPGQTFKAPVGSLTVTQIINATITKLGVAALPDAVEFSKKIPKDTVDKTPTKYDPENEALDYFESLEGMRVNINKPKILGPQYKGDIYVLPGNYNGQKLNNIGGVNLRPGVQNTETIAIEVGKKVVAKAKDYFNEDITGVFTYRYKTYRIDPYKVPKVQDGGLKREVSKIYPAEDKLTIASYNIENFSANSKGRDETPEEKVDKIAKSFINEVHSPDIITLIEVQDNNGGVNDGTVEGVKSGEKLADRIKSFGGPEYKYTEVAPIDGKDGGKPGANIRVAYLYNPNRVTLIGKDKGGSEEAARFVDGHLEKNPARIDPTNINFEKVRKSLAAEFDFKGERIVVIANHLKSKLGDDAVYGSNQPAIENTKAQRVEQAKLLNAFVREGLRQNPNLKFVLTGDFNDFEFSDTVKTIVGNELVNLMAEHEAGDRYSYFYRGSNQSLDNILVSKNIKDRVLFSPVHINASFMEEHGRASDHDPVVVQIDFSKSEEVVSPEVTPNKPENTQGNTSSAVQNITKLSAVNHKGEVKINSHSNKNEVLPKTGLDSSSSSGLGIFGVIAAFFLGRKKRNN</sequence>
<evidence type="ECO:0000256" key="5">
    <source>
        <dbReference type="ARBA" id="ARBA00023088"/>
    </source>
</evidence>
<dbReference type="PROSITE" id="PS50847">
    <property type="entry name" value="GRAM_POS_ANCHORING"/>
    <property type="match status" value="1"/>
</dbReference>
<gene>
    <name evidence="9" type="ORF">FOC50_02415</name>
</gene>
<feature type="domain" description="Gram-positive cocci surface proteins LPxTG" evidence="8">
    <location>
        <begin position="694"/>
        <end position="725"/>
    </location>
</feature>
<evidence type="ECO:0000256" key="2">
    <source>
        <dbReference type="ARBA" id="ARBA00022512"/>
    </source>
</evidence>
<evidence type="ECO:0000256" key="7">
    <source>
        <dbReference type="SAM" id="SignalP"/>
    </source>
</evidence>
<feature type="chain" id="PRO_5045068654" evidence="7">
    <location>
        <begin position="20"/>
        <end position="725"/>
    </location>
</feature>
<reference evidence="9 10" key="1">
    <citation type="submission" date="2019-11" db="EMBL/GenBank/DDBJ databases">
        <title>FDA dAtabase for Regulatory Grade micrObial Sequences (FDA-ARGOS): Supporting development and validation of Infectious Disease Dx tests.</title>
        <authorList>
            <person name="Turner S."/>
            <person name="Byrd R."/>
            <person name="Tallon L."/>
            <person name="Sadzewicz L."/>
            <person name="Vavikolanu K."/>
            <person name="Mehta A."/>
            <person name="Aluvathingal J."/>
            <person name="Nadendla S."/>
            <person name="Myers T."/>
            <person name="Yan Y."/>
            <person name="Sichtig H."/>
        </authorList>
    </citation>
    <scope>NUCLEOTIDE SEQUENCE [LARGE SCALE GENOMIC DNA]</scope>
    <source>
        <strain evidence="9 10">FDAARGOS_742</strain>
    </source>
</reference>
<dbReference type="InterPro" id="IPR019931">
    <property type="entry name" value="LPXTG_anchor"/>
</dbReference>
<dbReference type="Pfam" id="PF00746">
    <property type="entry name" value="Gram_pos_anchor"/>
    <property type="match status" value="1"/>
</dbReference>
<dbReference type="InterPro" id="IPR036691">
    <property type="entry name" value="Endo/exonu/phosph_ase_sf"/>
</dbReference>
<dbReference type="Gene3D" id="3.60.10.10">
    <property type="entry name" value="Endonuclease/exonuclease/phosphatase"/>
    <property type="match status" value="1"/>
</dbReference>
<protein>
    <submittedName>
        <fullName evidence="9">LPXTG cell wall anchor domain-containing protein</fullName>
    </submittedName>
</protein>
<keyword evidence="2" id="KW-0134">Cell wall</keyword>
<evidence type="ECO:0000259" key="8">
    <source>
        <dbReference type="PROSITE" id="PS50847"/>
    </source>
</evidence>
<dbReference type="InterPro" id="IPR005135">
    <property type="entry name" value="Endo/exonuclease/phosphatase"/>
</dbReference>
<accession>A0ABX6FFB8</accession>
<dbReference type="CDD" id="cd04486">
    <property type="entry name" value="YhcR_OBF_like"/>
    <property type="match status" value="1"/>
</dbReference>
<dbReference type="EMBL" id="CP046313">
    <property type="protein sequence ID" value="QGS07217.1"/>
    <property type="molecule type" value="Genomic_DNA"/>
</dbReference>
<name>A0ABX6FFB8_9BACL</name>
<feature type="transmembrane region" description="Helical" evidence="6">
    <location>
        <begin position="12"/>
        <end position="31"/>
    </location>
</feature>
<evidence type="ECO:0000256" key="1">
    <source>
        <dbReference type="ARBA" id="ARBA00004168"/>
    </source>
</evidence>
<keyword evidence="3" id="KW-0964">Secreted</keyword>
<dbReference type="Pfam" id="PF19580">
    <property type="entry name" value="Exo_endo_phos_3"/>
    <property type="match status" value="1"/>
</dbReference>
<keyword evidence="5" id="KW-0572">Peptidoglycan-anchor</keyword>
<dbReference type="NCBIfam" id="TIGR01167">
    <property type="entry name" value="LPXTG_anchor"/>
    <property type="match status" value="1"/>
</dbReference>
<evidence type="ECO:0000256" key="4">
    <source>
        <dbReference type="ARBA" id="ARBA00022729"/>
    </source>
</evidence>
<dbReference type="PANTHER" id="PTHR42834:SF1">
    <property type="entry name" value="ENDONUCLEASE_EXONUCLEASE_PHOSPHATASE FAMILY PROTEIN (AFU_ORTHOLOGUE AFUA_3G09210)"/>
    <property type="match status" value="1"/>
</dbReference>
<keyword evidence="10" id="KW-1185">Reference proteome</keyword>
<evidence type="ECO:0000313" key="10">
    <source>
        <dbReference type="Proteomes" id="UP000427636"/>
    </source>
</evidence>
<feature type="signal peptide" evidence="7">
    <location>
        <begin position="1"/>
        <end position="19"/>
    </location>
</feature>
<proteinExistence type="predicted"/>
<organism evidence="9 10">
    <name type="scientific">Gemella sanguinis</name>
    <dbReference type="NCBI Taxonomy" id="84135"/>
    <lineage>
        <taxon>Bacteria</taxon>
        <taxon>Bacillati</taxon>
        <taxon>Bacillota</taxon>
        <taxon>Bacilli</taxon>
        <taxon>Bacillales</taxon>
        <taxon>Gemellaceae</taxon>
        <taxon>Gemella</taxon>
    </lineage>
</organism>
<evidence type="ECO:0000313" key="9">
    <source>
        <dbReference type="EMBL" id="QGS07217.1"/>
    </source>
</evidence>
<evidence type="ECO:0000256" key="3">
    <source>
        <dbReference type="ARBA" id="ARBA00022525"/>
    </source>
</evidence>
<evidence type="ECO:0000256" key="6">
    <source>
        <dbReference type="SAM" id="Phobius"/>
    </source>
</evidence>
<dbReference type="SUPFAM" id="SSF56219">
    <property type="entry name" value="DNase I-like"/>
    <property type="match status" value="1"/>
</dbReference>
<keyword evidence="6" id="KW-0812">Transmembrane</keyword>